<protein>
    <submittedName>
        <fullName evidence="2">Uncharacterized protein</fullName>
    </submittedName>
</protein>
<gene>
    <name evidence="2" type="ORF">BBBOND_0203960</name>
</gene>
<evidence type="ECO:0000313" key="2">
    <source>
        <dbReference type="EMBL" id="CDR95238.1"/>
    </source>
</evidence>
<dbReference type="EMBL" id="LK391708">
    <property type="protein sequence ID" value="CDR95238.1"/>
    <property type="molecule type" value="Genomic_DNA"/>
</dbReference>
<sequence length="229" mass="26140">MAEEKPEHAANDCYEALLDLKSIFPSWSDAQDNFHFHWRDILAATTKGKEEEQDTIGFYRETLKELIESKGEGITAQNAVELITRLDTRRKERDDTFEQYNIESMLSKDTSAIRPKPPVKKQTVQRRPAAEVTADVVPEGGHVYGTRTRSRRLQAQDSENGQGGKLEYSSSGFGTHLRKGFFSDYVWDFLVPTGEENEYDDEIDQSVVAATDDDDDEEHSARKTKRSRK</sequence>
<feature type="region of interest" description="Disordered" evidence="1">
    <location>
        <begin position="140"/>
        <end position="170"/>
    </location>
</feature>
<dbReference type="KEGG" id="bbig:BBBOND_0203960"/>
<dbReference type="RefSeq" id="XP_012767424.1">
    <property type="nucleotide sequence ID" value="XM_012911970.1"/>
</dbReference>
<evidence type="ECO:0000256" key="1">
    <source>
        <dbReference type="SAM" id="MobiDB-lite"/>
    </source>
</evidence>
<reference evidence="3" key="1">
    <citation type="submission" date="2014-06" db="EMBL/GenBank/DDBJ databases">
        <authorList>
            <person name="Aslett M."/>
            <person name="De Silva N."/>
        </authorList>
    </citation>
    <scope>NUCLEOTIDE SEQUENCE [LARGE SCALE GENOMIC DNA]</scope>
    <source>
        <strain evidence="3">Bond</strain>
    </source>
</reference>
<feature type="region of interest" description="Disordered" evidence="1">
    <location>
        <begin position="112"/>
        <end position="131"/>
    </location>
</feature>
<dbReference type="OrthoDB" id="360876at2759"/>
<proteinExistence type="predicted"/>
<accession>A0A061D3T7</accession>
<name>A0A061D3T7_BABBI</name>
<dbReference type="Proteomes" id="UP000033188">
    <property type="component" value="Chromosome 2"/>
</dbReference>
<dbReference type="GeneID" id="24563779"/>
<keyword evidence="3" id="KW-1185">Reference proteome</keyword>
<organism evidence="2 3">
    <name type="scientific">Babesia bigemina</name>
    <dbReference type="NCBI Taxonomy" id="5866"/>
    <lineage>
        <taxon>Eukaryota</taxon>
        <taxon>Sar</taxon>
        <taxon>Alveolata</taxon>
        <taxon>Apicomplexa</taxon>
        <taxon>Aconoidasida</taxon>
        <taxon>Piroplasmida</taxon>
        <taxon>Babesiidae</taxon>
        <taxon>Babesia</taxon>
    </lineage>
</organism>
<evidence type="ECO:0000313" key="3">
    <source>
        <dbReference type="Proteomes" id="UP000033188"/>
    </source>
</evidence>
<dbReference type="VEuPathDB" id="PiroplasmaDB:BBBOND_0203960"/>
<feature type="region of interest" description="Disordered" evidence="1">
    <location>
        <begin position="197"/>
        <end position="229"/>
    </location>
</feature>
<dbReference type="OMA" id="FSDYVWE"/>
<dbReference type="AlphaFoldDB" id="A0A061D3T7"/>